<dbReference type="EMBL" id="MNPL01012110">
    <property type="protein sequence ID" value="OQR72286.1"/>
    <property type="molecule type" value="Genomic_DNA"/>
</dbReference>
<organism evidence="1 2">
    <name type="scientific">Tropilaelaps mercedesae</name>
    <dbReference type="NCBI Taxonomy" id="418985"/>
    <lineage>
        <taxon>Eukaryota</taxon>
        <taxon>Metazoa</taxon>
        <taxon>Ecdysozoa</taxon>
        <taxon>Arthropoda</taxon>
        <taxon>Chelicerata</taxon>
        <taxon>Arachnida</taxon>
        <taxon>Acari</taxon>
        <taxon>Parasitiformes</taxon>
        <taxon>Mesostigmata</taxon>
        <taxon>Gamasina</taxon>
        <taxon>Dermanyssoidea</taxon>
        <taxon>Laelapidae</taxon>
        <taxon>Tropilaelaps</taxon>
    </lineage>
</organism>
<dbReference type="AlphaFoldDB" id="A0A1V9XFT9"/>
<name>A0A1V9XFT9_9ACAR</name>
<dbReference type="Proteomes" id="UP000192247">
    <property type="component" value="Unassembled WGS sequence"/>
</dbReference>
<comment type="caution">
    <text evidence="1">The sequence shown here is derived from an EMBL/GenBank/DDBJ whole genome shotgun (WGS) entry which is preliminary data.</text>
</comment>
<dbReference type="InParanoid" id="A0A1V9XFT9"/>
<accession>A0A1V9XFT9</accession>
<gene>
    <name evidence="1" type="ORF">BIW11_10483</name>
</gene>
<sequence>MAMRPGGMAITKYSASCGLSQVPRILQITLDTVERSNVGWLDLIVNSFWYIGDCIKCLLRLISSHQLLKQTTNDFALEGQNIIIPDEGPGSGKLTCFRRCLMSVVLMYTCPSCDRFTYRSKRAQARTRVILKKI</sequence>
<protein>
    <submittedName>
        <fullName evidence="1">Uncharacterized protein</fullName>
    </submittedName>
</protein>
<evidence type="ECO:0000313" key="1">
    <source>
        <dbReference type="EMBL" id="OQR72286.1"/>
    </source>
</evidence>
<keyword evidence="2" id="KW-1185">Reference proteome</keyword>
<evidence type="ECO:0000313" key="2">
    <source>
        <dbReference type="Proteomes" id="UP000192247"/>
    </source>
</evidence>
<reference evidence="1 2" key="1">
    <citation type="journal article" date="2017" name="Gigascience">
        <title>Draft genome of the honey bee ectoparasitic mite, Tropilaelaps mercedesae, is shaped by the parasitic life history.</title>
        <authorList>
            <person name="Dong X."/>
            <person name="Armstrong S.D."/>
            <person name="Xia D."/>
            <person name="Makepeace B.L."/>
            <person name="Darby A.C."/>
            <person name="Kadowaki T."/>
        </authorList>
    </citation>
    <scope>NUCLEOTIDE SEQUENCE [LARGE SCALE GENOMIC DNA]</scope>
    <source>
        <strain evidence="1">Wuxi-XJTLU</strain>
    </source>
</reference>
<proteinExistence type="predicted"/>